<keyword evidence="4 9" id="KW-0812">Transmembrane</keyword>
<keyword evidence="8 9" id="KW-0472">Membrane</keyword>
<evidence type="ECO:0000256" key="9">
    <source>
        <dbReference type="PROSITE-ProRule" id="PRU00282"/>
    </source>
</evidence>
<comment type="subcellular location">
    <subcellularLocation>
        <location evidence="1">Mitochondrion membrane</location>
        <topology evidence="1">Multi-pass membrane protein</topology>
    </subcellularLocation>
</comment>
<dbReference type="Pfam" id="PF00153">
    <property type="entry name" value="Mito_carr"/>
    <property type="match status" value="3"/>
</dbReference>
<dbReference type="GO" id="GO:0022857">
    <property type="term" value="F:transmembrane transporter activity"/>
    <property type="evidence" value="ECO:0007669"/>
    <property type="project" value="TreeGrafter"/>
</dbReference>
<gene>
    <name evidence="12" type="ORF">P5673_016099</name>
</gene>
<feature type="repeat" description="Solcar" evidence="9">
    <location>
        <begin position="1"/>
        <end position="89"/>
    </location>
</feature>
<dbReference type="InterPro" id="IPR018108">
    <property type="entry name" value="MCP_transmembrane"/>
</dbReference>
<dbReference type="InterPro" id="IPR050567">
    <property type="entry name" value="Mitochondrial_Carrier"/>
</dbReference>
<evidence type="ECO:0000256" key="10">
    <source>
        <dbReference type="RuleBase" id="RU000488"/>
    </source>
</evidence>
<feature type="transmembrane region" description="Helical" evidence="11">
    <location>
        <begin position="202"/>
        <end position="222"/>
    </location>
</feature>
<dbReference type="Gene3D" id="1.50.40.10">
    <property type="entry name" value="Mitochondrial carrier domain"/>
    <property type="match status" value="1"/>
</dbReference>
<evidence type="ECO:0000313" key="13">
    <source>
        <dbReference type="Proteomes" id="UP001249851"/>
    </source>
</evidence>
<evidence type="ECO:0000313" key="12">
    <source>
        <dbReference type="EMBL" id="KAK2560976.1"/>
    </source>
</evidence>
<evidence type="ECO:0000256" key="3">
    <source>
        <dbReference type="ARBA" id="ARBA00022448"/>
    </source>
</evidence>
<dbReference type="Proteomes" id="UP001249851">
    <property type="component" value="Unassembled WGS sequence"/>
</dbReference>
<organism evidence="12 13">
    <name type="scientific">Acropora cervicornis</name>
    <name type="common">Staghorn coral</name>
    <dbReference type="NCBI Taxonomy" id="6130"/>
    <lineage>
        <taxon>Eukaryota</taxon>
        <taxon>Metazoa</taxon>
        <taxon>Cnidaria</taxon>
        <taxon>Anthozoa</taxon>
        <taxon>Hexacorallia</taxon>
        <taxon>Scleractinia</taxon>
        <taxon>Astrocoeniina</taxon>
        <taxon>Acroporidae</taxon>
        <taxon>Acropora</taxon>
    </lineage>
</organism>
<comment type="similarity">
    <text evidence="2 10">Belongs to the mitochondrial carrier (TC 2.A.29) family.</text>
</comment>
<dbReference type="SUPFAM" id="SSF103506">
    <property type="entry name" value="Mitochondrial carrier"/>
    <property type="match status" value="1"/>
</dbReference>
<keyword evidence="3 10" id="KW-0813">Transport</keyword>
<dbReference type="InterPro" id="IPR002067">
    <property type="entry name" value="MCP"/>
</dbReference>
<evidence type="ECO:0000256" key="1">
    <source>
        <dbReference type="ARBA" id="ARBA00004225"/>
    </source>
</evidence>
<keyword evidence="5" id="KW-0677">Repeat</keyword>
<keyword evidence="6 11" id="KW-1133">Transmembrane helix</keyword>
<dbReference type="EMBL" id="JARQWQ010000034">
    <property type="protein sequence ID" value="KAK2560976.1"/>
    <property type="molecule type" value="Genomic_DNA"/>
</dbReference>
<feature type="repeat" description="Solcar" evidence="9">
    <location>
        <begin position="98"/>
        <end position="189"/>
    </location>
</feature>
<reference evidence="12" key="1">
    <citation type="journal article" date="2023" name="G3 (Bethesda)">
        <title>Whole genome assembly and annotation of the endangered Caribbean coral Acropora cervicornis.</title>
        <authorList>
            <person name="Selwyn J.D."/>
            <person name="Vollmer S.V."/>
        </authorList>
    </citation>
    <scope>NUCLEOTIDE SEQUENCE</scope>
    <source>
        <strain evidence="12">K2</strain>
    </source>
</reference>
<name>A0AAD9QHD3_ACRCE</name>
<feature type="repeat" description="Solcar" evidence="9">
    <location>
        <begin position="199"/>
        <end position="287"/>
    </location>
</feature>
<reference evidence="12" key="2">
    <citation type="journal article" date="2023" name="Science">
        <title>Genomic signatures of disease resistance in endangered staghorn corals.</title>
        <authorList>
            <person name="Vollmer S.V."/>
            <person name="Selwyn J.D."/>
            <person name="Despard B.A."/>
            <person name="Roesel C.L."/>
        </authorList>
    </citation>
    <scope>NUCLEOTIDE SEQUENCE</scope>
    <source>
        <strain evidence="12">K2</strain>
    </source>
</reference>
<keyword evidence="7" id="KW-0496">Mitochondrion</keyword>
<dbReference type="GO" id="GO:0031966">
    <property type="term" value="C:mitochondrial membrane"/>
    <property type="evidence" value="ECO:0007669"/>
    <property type="project" value="UniProtKB-SubCell"/>
</dbReference>
<evidence type="ECO:0000256" key="4">
    <source>
        <dbReference type="ARBA" id="ARBA00022692"/>
    </source>
</evidence>
<feature type="transmembrane region" description="Helical" evidence="11">
    <location>
        <begin position="69"/>
        <end position="91"/>
    </location>
</feature>
<feature type="transmembrane region" description="Helical" evidence="11">
    <location>
        <begin position="267"/>
        <end position="284"/>
    </location>
</feature>
<proteinExistence type="inferred from homology"/>
<keyword evidence="13" id="KW-1185">Reference proteome</keyword>
<dbReference type="InterPro" id="IPR023395">
    <property type="entry name" value="MCP_dom_sf"/>
</dbReference>
<evidence type="ECO:0000256" key="11">
    <source>
        <dbReference type="SAM" id="Phobius"/>
    </source>
</evidence>
<evidence type="ECO:0000256" key="8">
    <source>
        <dbReference type="ARBA" id="ARBA00023136"/>
    </source>
</evidence>
<evidence type="ECO:0000256" key="7">
    <source>
        <dbReference type="ARBA" id="ARBA00023128"/>
    </source>
</evidence>
<evidence type="ECO:0000256" key="5">
    <source>
        <dbReference type="ARBA" id="ARBA00022737"/>
    </source>
</evidence>
<dbReference type="PRINTS" id="PR00926">
    <property type="entry name" value="MITOCARRIER"/>
</dbReference>
<comment type="caution">
    <text evidence="12">The sequence shown here is derived from an EMBL/GenBank/DDBJ whole genome shotgun (WGS) entry which is preliminary data.</text>
</comment>
<dbReference type="AlphaFoldDB" id="A0AAD9QHD3"/>
<accession>A0AAD9QHD3</accession>
<sequence>MEIAREFIAGWFAGCAGVIVSQPLDTIKVRLQVLNSANQQVPLGTYSCFTNIIKNETVFGLFKGMAPPLAAVALQNAILFGVYGNVLSLLATKPDQKPSLSHISVAAAASGVAQLWVVCPMELVKIKLQMQREAKRTRSTRYRGSIDCVRKIYKTAGIKGIFQGFPPLMVRDVPGFVVYFGSYEILLDLLIQRTSRGDASPLASIFVGGVAGMLSWAATFPFDVVKSLMQADGNDGKFVYKGARDCFVKTYRTGGIGLLYTGLVPSLLRAFPTNGIIFLVYNFVSNFYSERLTQMNANLD</sequence>
<evidence type="ECO:0000256" key="2">
    <source>
        <dbReference type="ARBA" id="ARBA00006375"/>
    </source>
</evidence>
<evidence type="ECO:0000256" key="6">
    <source>
        <dbReference type="ARBA" id="ARBA00022989"/>
    </source>
</evidence>
<dbReference type="PROSITE" id="PS50920">
    <property type="entry name" value="SOLCAR"/>
    <property type="match status" value="3"/>
</dbReference>
<protein>
    <submittedName>
        <fullName evidence="12">Mitochondrial basic amino acids transporter</fullName>
    </submittedName>
</protein>
<dbReference type="PANTHER" id="PTHR45624:SF10">
    <property type="entry name" value="SLC (SOLUTE CARRIER) HOMOLOG"/>
    <property type="match status" value="1"/>
</dbReference>
<dbReference type="PANTHER" id="PTHR45624">
    <property type="entry name" value="MITOCHONDRIAL BASIC AMINO ACIDS TRANSPORTER-RELATED"/>
    <property type="match status" value="1"/>
</dbReference>